<comment type="similarity">
    <text evidence="1">Belongs to the helicase family. UvrD subfamily.</text>
</comment>
<dbReference type="PANTHER" id="PTHR11070:SF55">
    <property type="entry name" value="DNA 3'-5' HELICASE"/>
    <property type="match status" value="1"/>
</dbReference>
<dbReference type="InterPro" id="IPR014016">
    <property type="entry name" value="UvrD-like_ATP-bd"/>
</dbReference>
<evidence type="ECO:0000256" key="6">
    <source>
        <dbReference type="ARBA" id="ARBA00023235"/>
    </source>
</evidence>
<keyword evidence="5 10" id="KW-0067">ATP-binding</keyword>
<dbReference type="EMBL" id="JAAXMD010000060">
    <property type="protein sequence ID" value="NKQ24648.1"/>
    <property type="molecule type" value="Genomic_DNA"/>
</dbReference>
<keyword evidence="3 10" id="KW-0378">Hydrolase</keyword>
<dbReference type="Gene3D" id="1.10.10.160">
    <property type="match status" value="1"/>
</dbReference>
<keyword evidence="14" id="KW-1185">Reference proteome</keyword>
<dbReference type="InterPro" id="IPR013986">
    <property type="entry name" value="DExx_box_DNA_helicase_dom_sf"/>
</dbReference>
<accession>A0ABX1IG44</accession>
<evidence type="ECO:0000259" key="12">
    <source>
        <dbReference type="PROSITE" id="PS51217"/>
    </source>
</evidence>
<evidence type="ECO:0000256" key="4">
    <source>
        <dbReference type="ARBA" id="ARBA00022806"/>
    </source>
</evidence>
<comment type="catalytic activity">
    <reaction evidence="7">
        <text>Couples ATP hydrolysis with the unwinding of duplex DNA by translocating in the 3'-5' direction.</text>
        <dbReference type="EC" id="5.6.2.4"/>
    </reaction>
</comment>
<feature type="non-terminal residue" evidence="13">
    <location>
        <position position="839"/>
    </location>
</feature>
<evidence type="ECO:0000256" key="1">
    <source>
        <dbReference type="ARBA" id="ARBA00009922"/>
    </source>
</evidence>
<reference evidence="13 14" key="1">
    <citation type="submission" date="2020-04" db="EMBL/GenBank/DDBJ databases">
        <title>Genome sequence of Streptomyces galbus strain I339.</title>
        <authorList>
            <person name="Silva E.A.N."/>
            <person name="Merces M."/>
            <person name="Castelo Branco A.P.O.T."/>
            <person name="Vasconcelos P.C."/>
            <person name="Costa N.P."/>
            <person name="Marinho G.C.S."/>
            <person name="Oliveira C.J.B."/>
            <person name="Araujo D."/>
            <person name="Rodrigues Junior V.S."/>
            <person name="Almeida R."/>
            <person name="Silva Filho U.R."/>
            <person name="Andrade A.S.A."/>
            <person name="Cibulski S.P."/>
        </authorList>
    </citation>
    <scope>NUCLEOTIDE SEQUENCE [LARGE SCALE GENOMIC DNA]</scope>
    <source>
        <strain evidence="13 14">I339</strain>
    </source>
</reference>
<dbReference type="Pfam" id="PF13361">
    <property type="entry name" value="UvrD_C"/>
    <property type="match status" value="2"/>
</dbReference>
<keyword evidence="4 10" id="KW-0347">Helicase</keyword>
<evidence type="ECO:0000256" key="3">
    <source>
        <dbReference type="ARBA" id="ARBA00022801"/>
    </source>
</evidence>
<dbReference type="Pfam" id="PF00580">
    <property type="entry name" value="UvrD-helicase"/>
    <property type="match status" value="1"/>
</dbReference>
<comment type="caution">
    <text evidence="13">The sequence shown here is derived from an EMBL/GenBank/DDBJ whole genome shotgun (WGS) entry which is preliminary data.</text>
</comment>
<feature type="domain" description="UvrD-like helicase ATP-binding" evidence="11">
    <location>
        <begin position="17"/>
        <end position="343"/>
    </location>
</feature>
<evidence type="ECO:0000256" key="10">
    <source>
        <dbReference type="PROSITE-ProRule" id="PRU00560"/>
    </source>
</evidence>
<dbReference type="InterPro" id="IPR000212">
    <property type="entry name" value="DNA_helicase_UvrD/REP"/>
</dbReference>
<dbReference type="SUPFAM" id="SSF52540">
    <property type="entry name" value="P-loop containing nucleoside triphosphate hydrolases"/>
    <property type="match status" value="1"/>
</dbReference>
<sequence length="839" mass="90293">MPARITDPEQLKELLGIPFTPEQTACITAPPAPQVIVAGAGSGKTTVMAARVVWLVGTGQVAPEQVLGLTFTNKAAGELAERVRKALVRAGVTDPDVIDPDNPPGEPVISTYHAFAGRLLTDHGLRIGLEPTSRLLADATRYQLAARVLREAPGPYPALTRSFADLVSDLLALDAELAEHLVRPEQLRAWDAELLLSLQNAKLTNADLRKVPETAAARRDLAELVIRYRAAKRERDLLDFGDQIALSARLAGIPEVGRVLRDEFRVVLLDEYQDTSVAQRVLLAGLFGDGTGHPVTAVGDPCQAIYGWRGASVANLDDFPEHFAHADGGPAGRRALSENRRSGGRLLDLANGLAAPLRALHAGVEALRPAPGAERDGAVRCALLPTHAEEIDWLADSLAHLVRTGTPPGEIAVLCRTASDFAEIQGALVARDVPVEVVGLSGLLHLPEIADLVAVCEVLQDPGANASLVRLLTGPRWRIGPRDLALLGRRARFLVAHARTDDADGPDRRLAEAVEGIDPAEVISLADALDTFLETPLDNAGDDDGLPFSPDARVRFARLAAELRDLRRSLSDPLMDVLHRVLAVTGLEVELSASPHALAARRRETLSNFLDVAASFAAHENEASLLAFLGFLRTAAQYEKGLDNALPGGENTVKVLTAHKSKGLEWDVVAVPGLVTGTFPSTQGREKWTSQAKVVPHALRGDADTLPDVASWDARGMRAFHEAMKDHQHTEELRLGYVTFTRPRSLLLGSGHWWGPTQKKPRGPSDFLLALYEHCAAGHGEIEVWADPPEDDEENPTLHLVTVDQVWPLPLDDAALARRRAAAATVLALALIHIPHSPP</sequence>
<evidence type="ECO:0000256" key="8">
    <source>
        <dbReference type="ARBA" id="ARBA00034808"/>
    </source>
</evidence>
<organism evidence="13 14">
    <name type="scientific">Streptomyces galbus</name>
    <dbReference type="NCBI Taxonomy" id="33898"/>
    <lineage>
        <taxon>Bacteria</taxon>
        <taxon>Bacillati</taxon>
        <taxon>Actinomycetota</taxon>
        <taxon>Actinomycetes</taxon>
        <taxon>Kitasatosporales</taxon>
        <taxon>Streptomycetaceae</taxon>
        <taxon>Streptomyces</taxon>
    </lineage>
</organism>
<dbReference type="PROSITE" id="PS51217">
    <property type="entry name" value="UVRD_HELICASE_CTER"/>
    <property type="match status" value="1"/>
</dbReference>
<name>A0ABX1IG44_STRGB</name>
<dbReference type="PANTHER" id="PTHR11070">
    <property type="entry name" value="UVRD / RECB / PCRA DNA HELICASE FAMILY MEMBER"/>
    <property type="match status" value="1"/>
</dbReference>
<evidence type="ECO:0000256" key="2">
    <source>
        <dbReference type="ARBA" id="ARBA00022741"/>
    </source>
</evidence>
<dbReference type="InterPro" id="IPR014017">
    <property type="entry name" value="DNA_helicase_UvrD-like_C"/>
</dbReference>
<dbReference type="EC" id="5.6.2.4" evidence="8"/>
<feature type="domain" description="UvrD-like helicase C-terminal" evidence="12">
    <location>
        <begin position="344"/>
        <end position="663"/>
    </location>
</feature>
<dbReference type="Gene3D" id="1.10.486.10">
    <property type="entry name" value="PCRA, domain 4"/>
    <property type="match status" value="1"/>
</dbReference>
<dbReference type="RefSeq" id="WP_168373127.1">
    <property type="nucleotide sequence ID" value="NZ_JAAXMD010000060.1"/>
</dbReference>
<feature type="binding site" evidence="10">
    <location>
        <begin position="38"/>
        <end position="45"/>
    </location>
    <ligand>
        <name>ATP</name>
        <dbReference type="ChEBI" id="CHEBI:30616"/>
    </ligand>
</feature>
<proteinExistence type="inferred from homology"/>
<dbReference type="Gene3D" id="3.40.50.300">
    <property type="entry name" value="P-loop containing nucleotide triphosphate hydrolases"/>
    <property type="match status" value="3"/>
</dbReference>
<evidence type="ECO:0000256" key="5">
    <source>
        <dbReference type="ARBA" id="ARBA00022840"/>
    </source>
</evidence>
<dbReference type="PROSITE" id="PS51198">
    <property type="entry name" value="UVRD_HELICASE_ATP_BIND"/>
    <property type="match status" value="1"/>
</dbReference>
<evidence type="ECO:0000313" key="13">
    <source>
        <dbReference type="EMBL" id="NKQ24648.1"/>
    </source>
</evidence>
<keyword evidence="2 10" id="KW-0547">Nucleotide-binding</keyword>
<evidence type="ECO:0000256" key="7">
    <source>
        <dbReference type="ARBA" id="ARBA00034617"/>
    </source>
</evidence>
<evidence type="ECO:0000256" key="9">
    <source>
        <dbReference type="ARBA" id="ARBA00048988"/>
    </source>
</evidence>
<evidence type="ECO:0000259" key="11">
    <source>
        <dbReference type="PROSITE" id="PS51198"/>
    </source>
</evidence>
<keyword evidence="6" id="KW-0413">Isomerase</keyword>
<gene>
    <name evidence="13" type="ORF">HF200_09345</name>
</gene>
<protein>
    <recommendedName>
        <fullName evidence="8">DNA 3'-5' helicase</fullName>
        <ecNumber evidence="8">5.6.2.4</ecNumber>
    </recommendedName>
</protein>
<dbReference type="InterPro" id="IPR027417">
    <property type="entry name" value="P-loop_NTPase"/>
</dbReference>
<evidence type="ECO:0000313" key="14">
    <source>
        <dbReference type="Proteomes" id="UP000744032"/>
    </source>
</evidence>
<comment type="catalytic activity">
    <reaction evidence="9">
        <text>ATP + H2O = ADP + phosphate + H(+)</text>
        <dbReference type="Rhea" id="RHEA:13065"/>
        <dbReference type="ChEBI" id="CHEBI:15377"/>
        <dbReference type="ChEBI" id="CHEBI:15378"/>
        <dbReference type="ChEBI" id="CHEBI:30616"/>
        <dbReference type="ChEBI" id="CHEBI:43474"/>
        <dbReference type="ChEBI" id="CHEBI:456216"/>
        <dbReference type="EC" id="5.6.2.4"/>
    </reaction>
</comment>
<dbReference type="Proteomes" id="UP000744032">
    <property type="component" value="Unassembled WGS sequence"/>
</dbReference>
<dbReference type="CDD" id="cd17932">
    <property type="entry name" value="DEXQc_UvrD"/>
    <property type="match status" value="1"/>
</dbReference>